<proteinExistence type="inferred from homology"/>
<comment type="similarity">
    <text evidence="6">Belongs to the exbB/tolQ family.</text>
</comment>
<keyword evidence="3 7" id="KW-0812">Transmembrane</keyword>
<dbReference type="Proteomes" id="UP000077881">
    <property type="component" value="Unassembled WGS sequence"/>
</dbReference>
<dbReference type="OrthoDB" id="2809136at2"/>
<protein>
    <recommendedName>
        <fullName evidence="8">MotA/TolQ/ExbB proton channel domain-containing protein</fullName>
    </recommendedName>
</protein>
<evidence type="ECO:0000256" key="5">
    <source>
        <dbReference type="ARBA" id="ARBA00023136"/>
    </source>
</evidence>
<organism evidence="9 10">
    <name type="scientific">Lederbergia galactosidilytica</name>
    <dbReference type="NCBI Taxonomy" id="217031"/>
    <lineage>
        <taxon>Bacteria</taxon>
        <taxon>Bacillati</taxon>
        <taxon>Bacillota</taxon>
        <taxon>Bacilli</taxon>
        <taxon>Bacillales</taxon>
        <taxon>Bacillaceae</taxon>
        <taxon>Lederbergia</taxon>
    </lineage>
</organism>
<evidence type="ECO:0000313" key="9">
    <source>
        <dbReference type="EMBL" id="OAK71966.1"/>
    </source>
</evidence>
<dbReference type="GO" id="GO:0005886">
    <property type="term" value="C:plasma membrane"/>
    <property type="evidence" value="ECO:0007669"/>
    <property type="project" value="UniProtKB-SubCell"/>
</dbReference>
<keyword evidence="10" id="KW-1185">Reference proteome</keyword>
<keyword evidence="2" id="KW-1003">Cell membrane</keyword>
<evidence type="ECO:0000259" key="8">
    <source>
        <dbReference type="Pfam" id="PF01618"/>
    </source>
</evidence>
<dbReference type="STRING" id="217031.ABB05_10040"/>
<evidence type="ECO:0000313" key="10">
    <source>
        <dbReference type="Proteomes" id="UP000077881"/>
    </source>
</evidence>
<dbReference type="Pfam" id="PF01618">
    <property type="entry name" value="MotA_ExbB"/>
    <property type="match status" value="1"/>
</dbReference>
<name>A0A177ZVN7_9BACI</name>
<feature type="domain" description="MotA/TolQ/ExbB proton channel" evidence="8">
    <location>
        <begin position="108"/>
        <end position="181"/>
    </location>
</feature>
<keyword evidence="6" id="KW-0653">Protein transport</keyword>
<dbReference type="GO" id="GO:0015031">
    <property type="term" value="P:protein transport"/>
    <property type="evidence" value="ECO:0007669"/>
    <property type="project" value="UniProtKB-KW"/>
</dbReference>
<keyword evidence="6" id="KW-0813">Transport</keyword>
<feature type="transmembrane region" description="Helical" evidence="7">
    <location>
        <begin position="116"/>
        <end position="136"/>
    </location>
</feature>
<comment type="caution">
    <text evidence="9">The sequence shown here is derived from an EMBL/GenBank/DDBJ whole genome shotgun (WGS) entry which is preliminary data.</text>
</comment>
<dbReference type="PATRIC" id="fig|217031.6.peg.2129"/>
<evidence type="ECO:0000256" key="3">
    <source>
        <dbReference type="ARBA" id="ARBA00022692"/>
    </source>
</evidence>
<reference evidence="9 10" key="1">
    <citation type="submission" date="2015-05" db="EMBL/GenBank/DDBJ databases">
        <title>Comparison of genome.</title>
        <authorList>
            <person name="Zheng Z."/>
            <person name="Sun M."/>
        </authorList>
    </citation>
    <scope>NUCLEOTIDE SEQUENCE [LARGE SCALE GENOMIC DNA]</scope>
    <source>
        <strain evidence="9 10">G25-74</strain>
    </source>
</reference>
<evidence type="ECO:0000256" key="2">
    <source>
        <dbReference type="ARBA" id="ARBA00022475"/>
    </source>
</evidence>
<dbReference type="RefSeq" id="WP_057987889.1">
    <property type="nucleotide sequence ID" value="NZ_JAGGKH010000018.1"/>
</dbReference>
<sequence length="612" mass="69802">MIQAILELFTTAEKAESMLANPIIELIFLALFIIFIFTLIIHLSLYGKLRKLRNHIKETNQLGMEPLRTFKEQFENRQKVEPISVETFVQERFSSWRLWNIPVVGLIKIVQMTVSVFILLGVLGTFIGLTISLGSIQTAEDQLVENVTGVLSGIDVAFYTSIVGMSFSLLMTLLVKLLNTEYMLTDIMLMVESQLEGHEQNGMGRLIQVSETINQSIMSLQQTNQQSLRNMEKAFTGFQEYTTGLQQSAKDLAAFNDGLSSNLQDFQELFQQMKIITKGFREGTTELNKNFTALFAYFKKADRRNERMVVAFEQTYEKMQEASNIQISTLAQYGDSVAELKDFTGALLEEQTTIRNTIDRMMQKSDELVKRMGAHNQEFKQVFGTNVTDKLTGITTHLGKLSQGFDQLGHSIIHLPNALEVINQTQNEYKHLLSDRFRELEEFNRTFSEHLRDHSTQSTAFEQNVVEASRTYEQMGMKNNQVITEMNAVLAKMNQSFQQRERQLDAGVDLLKETITNYVANLEGTLGGKLDQVARNIGDSLELTTTGMRKEFTEIRRGSEEIQHNSFRSIQQLLQELGQEFQAFNRQMSSISRFGQEAIHVNSGMGLSRNDY</sequence>
<keyword evidence="5 7" id="KW-0472">Membrane</keyword>
<keyword evidence="4 7" id="KW-1133">Transmembrane helix</keyword>
<evidence type="ECO:0000256" key="7">
    <source>
        <dbReference type="SAM" id="Phobius"/>
    </source>
</evidence>
<dbReference type="AlphaFoldDB" id="A0A177ZVN7"/>
<gene>
    <name evidence="9" type="ORF">ABB05_10040</name>
</gene>
<evidence type="ECO:0000256" key="6">
    <source>
        <dbReference type="RuleBase" id="RU004057"/>
    </source>
</evidence>
<feature type="transmembrane region" description="Helical" evidence="7">
    <location>
        <begin position="26"/>
        <end position="47"/>
    </location>
</feature>
<feature type="transmembrane region" description="Helical" evidence="7">
    <location>
        <begin position="156"/>
        <end position="178"/>
    </location>
</feature>
<evidence type="ECO:0000256" key="4">
    <source>
        <dbReference type="ARBA" id="ARBA00022989"/>
    </source>
</evidence>
<accession>A0A177ZVN7</accession>
<dbReference type="EMBL" id="LDJR01000044">
    <property type="protein sequence ID" value="OAK71966.1"/>
    <property type="molecule type" value="Genomic_DNA"/>
</dbReference>
<dbReference type="InterPro" id="IPR002898">
    <property type="entry name" value="MotA_ExbB_proton_chnl"/>
</dbReference>
<evidence type="ECO:0000256" key="1">
    <source>
        <dbReference type="ARBA" id="ARBA00004651"/>
    </source>
</evidence>
<comment type="subcellular location">
    <subcellularLocation>
        <location evidence="1">Cell membrane</location>
        <topology evidence="1">Multi-pass membrane protein</topology>
    </subcellularLocation>
    <subcellularLocation>
        <location evidence="6">Membrane</location>
        <topology evidence="6">Multi-pass membrane protein</topology>
    </subcellularLocation>
</comment>